<proteinExistence type="predicted"/>
<sequence length="142" mass="15538">MQQLINLGDIRHVSSRAYYAVHQPRRGVDTNVGLHPKVPLITFFSLMHLGITLAFSILDRGRRGDQGSVDDSAFLEQQTSAGQMLVNCSGSRWKTRVLAISAFFGSDYLHVSGAAGSDYLHSSSRYLRPAQIAGCPAHAFCN</sequence>
<protein>
    <submittedName>
        <fullName evidence="1">Uncharacterized protein</fullName>
    </submittedName>
</protein>
<geneLocation type="plasmid" evidence="1 2">
    <name>PP4</name>
</geneLocation>
<dbReference type="AlphaFoldDB" id="A0A193SG54"/>
<dbReference type="Proteomes" id="UP000239025">
    <property type="component" value="Plasmid PP4"/>
</dbReference>
<keyword evidence="1" id="KW-0614">Plasmid</keyword>
<gene>
    <name evidence="1" type="ORF">PL963_P400076</name>
</gene>
<evidence type="ECO:0000313" key="1">
    <source>
        <dbReference type="EMBL" id="SOS30448.1"/>
    </source>
</evidence>
<name>A0A193SG54_9PSED</name>
<dbReference type="EMBL" id="LT963399">
    <property type="protein sequence ID" value="SOS30448.1"/>
    <property type="molecule type" value="Genomic_DNA"/>
</dbReference>
<evidence type="ECO:0000313" key="2">
    <source>
        <dbReference type="Proteomes" id="UP000239025"/>
    </source>
</evidence>
<keyword evidence="2" id="KW-1185">Reference proteome</keyword>
<organism evidence="1 2">
    <name type="scientific">Pseudomonas cerasi</name>
    <dbReference type="NCBI Taxonomy" id="1583341"/>
    <lineage>
        <taxon>Bacteria</taxon>
        <taxon>Pseudomonadati</taxon>
        <taxon>Pseudomonadota</taxon>
        <taxon>Gammaproteobacteria</taxon>
        <taxon>Pseudomonadales</taxon>
        <taxon>Pseudomonadaceae</taxon>
        <taxon>Pseudomonas</taxon>
    </lineage>
</organism>
<reference evidence="2" key="1">
    <citation type="submission" date="2017-11" db="EMBL/GenBank/DDBJ databases">
        <authorList>
            <person name="Blom J."/>
        </authorList>
    </citation>
    <scope>NUCLEOTIDE SEQUENCE [LARGE SCALE GENOMIC DNA]</scope>
    <source>
        <plasmid evidence="2">PP4</plasmid>
    </source>
</reference>
<accession>A0A193SG54</accession>